<feature type="domain" description="FAD/NAD(P)-binding" evidence="1">
    <location>
        <begin position="333"/>
        <end position="706"/>
    </location>
</feature>
<dbReference type="RefSeq" id="WP_258568458.1">
    <property type="nucleotide sequence ID" value="NZ_CP092900.1"/>
</dbReference>
<keyword evidence="3" id="KW-1185">Reference proteome</keyword>
<dbReference type="SUPFAM" id="SSF51971">
    <property type="entry name" value="Nucleotide-binding domain"/>
    <property type="match status" value="1"/>
</dbReference>
<dbReference type="Pfam" id="PF07992">
    <property type="entry name" value="Pyr_redox_2"/>
    <property type="match status" value="1"/>
</dbReference>
<dbReference type="Proteomes" id="UP001055955">
    <property type="component" value="Chromosome"/>
</dbReference>
<accession>A0ABY5DJG3</accession>
<dbReference type="InterPro" id="IPR023753">
    <property type="entry name" value="FAD/NAD-binding_dom"/>
</dbReference>
<protein>
    <submittedName>
        <fullName evidence="2">FAD-dependent oxidoreductase</fullName>
    </submittedName>
</protein>
<dbReference type="SUPFAM" id="SSF46548">
    <property type="entry name" value="alpha-helical ferredoxin"/>
    <property type="match status" value="1"/>
</dbReference>
<dbReference type="PRINTS" id="PR00419">
    <property type="entry name" value="ADXRDTASE"/>
</dbReference>
<evidence type="ECO:0000313" key="2">
    <source>
        <dbReference type="EMBL" id="UTC24673.1"/>
    </source>
</evidence>
<evidence type="ECO:0000259" key="1">
    <source>
        <dbReference type="Pfam" id="PF07992"/>
    </source>
</evidence>
<dbReference type="Gene3D" id="3.50.50.60">
    <property type="entry name" value="FAD/NAD(P)-binding domain"/>
    <property type="match status" value="2"/>
</dbReference>
<sequence length="986" mass="109790">MATKQQELFFQQSIDVIDDLFLTKTGSTERVSQLRKGSEVDICQLAILLEDFLVDQLMLSDVYAGLQSEIAGSNKVAQFHFKHVKPALRKKINHSETSKPKWADHVNQYIIDSHIDLEAVVNYLNKHSSCEILQWCQWVWVNQISPLCGSDLFTIHKKKDFKSLVEVAPDHEPRTNLQWPGLTEDTNQITKESHYCIYCHHKDNDSCSKGLRYKKDPGQVYQNPLGVNLTGCPLGQKISEMHELRRDGYLIAALAVIMIDNPLCVATGDRICRDCMDACIYQKFDPVNTPCVESDLLQKVLSLPYGPEIYLLLLRWNPIRQQLFKPLQAKGRHVAVVGMGPAGFAMSYYLLMSGVSVLGIDATGLTHSSKDVFDPIYSLDQINGVAPKGFGGVMAYGITARWNKSLLNLVWVGLSRFKAMQFLGHTRLGGGITISDLLASGFDHVVLATGSGLPKSLSVPGAYAKGMYHANEFLMQLHLFGQIQQKASHHFELPLIVIGGGLTAVDAAVEAQVCYLNWVLEVVFYLDQFGASEQYRQWLAVQSDKVRTLFGVWHMHGTLVRQYKARNQSIKPLLRAWGGVSIVYHRAMNESSAYRQNHTELADAIAQGVAYESDFQTKRILTNDTGHIIGITGTQAGQEVSLPAKRILVAIGTQPNVAYYYENRKELKLQGEYYALSGGFADTQLSTKQVSVLGDLHPDYQGSVVKALASAKEHYPHLLDQLPIGRAVKPTLLVNDVVSRNQIDADMSALIITQSLGVEEGMLYRILCQLGDNAFYVKAVVVSINDGIELWVNHKQHNGDLFSRSKVVGVMGPSGTRLVSKNTERLTIVIDSDHRAWGIAAANYMKRRGLSYELVSHESLDLEQFGYYVSHEPSYIEGSVLYCVSGQHLKNVHLKLSKSMTVKQAVAVVDGPMMCLLKGVCSQCIQWQIDKQGQRVKTVFSCSWPAQPIELIDIDHLSVRQEEDVIAQSVKTFGKICANWSKSGVA</sequence>
<gene>
    <name evidence="2" type="ORF">MMH89_00645</name>
</gene>
<name>A0ABY5DJG3_9GAMM</name>
<dbReference type="InterPro" id="IPR036188">
    <property type="entry name" value="FAD/NAD-bd_sf"/>
</dbReference>
<organism evidence="2 3">
    <name type="scientific">Candidatus Comchoanobacter bicostacola</name>
    <dbReference type="NCBI Taxonomy" id="2919598"/>
    <lineage>
        <taxon>Bacteria</taxon>
        <taxon>Pseudomonadati</taxon>
        <taxon>Pseudomonadota</taxon>
        <taxon>Gammaproteobacteria</taxon>
        <taxon>Candidatus Comchoanobacterales</taxon>
        <taxon>Candidatus Comchoanobacteraceae</taxon>
        <taxon>Candidatus Comchoanobacter</taxon>
    </lineage>
</organism>
<dbReference type="Gene3D" id="1.10.1060.10">
    <property type="entry name" value="Alpha-helical ferredoxin"/>
    <property type="match status" value="1"/>
</dbReference>
<dbReference type="InterPro" id="IPR009051">
    <property type="entry name" value="Helical_ferredxn"/>
</dbReference>
<dbReference type="EMBL" id="CP092900">
    <property type="protein sequence ID" value="UTC24673.1"/>
    <property type="molecule type" value="Genomic_DNA"/>
</dbReference>
<proteinExistence type="predicted"/>
<reference evidence="2 3" key="1">
    <citation type="journal article" date="2022" name="Nat. Microbiol.">
        <title>The microbiome of a bacterivorous marine choanoflagellate contains a resource-demanding obligate bacterial associate.</title>
        <authorList>
            <person name="Needham D.M."/>
            <person name="Poirier C."/>
            <person name="Bachy C."/>
            <person name="George E.E."/>
            <person name="Wilken S."/>
            <person name="Yung C.C.M."/>
            <person name="Limardo A.J."/>
            <person name="Morando M."/>
            <person name="Sudek L."/>
            <person name="Malmstrom R.R."/>
            <person name="Keeling P.J."/>
            <person name="Santoro A.E."/>
            <person name="Worden A.Z."/>
        </authorList>
    </citation>
    <scope>NUCLEOTIDE SEQUENCE [LARGE SCALE GENOMIC DNA]</scope>
    <source>
        <strain evidence="2 3">Comchoano-1</strain>
    </source>
</reference>
<evidence type="ECO:0000313" key="3">
    <source>
        <dbReference type="Proteomes" id="UP001055955"/>
    </source>
</evidence>